<dbReference type="InterPro" id="IPR009014">
    <property type="entry name" value="Transketo_C/PFOR_II"/>
</dbReference>
<evidence type="ECO:0000256" key="1">
    <source>
        <dbReference type="ARBA" id="ARBA00001964"/>
    </source>
</evidence>
<dbReference type="InterPro" id="IPR051157">
    <property type="entry name" value="PDH/Transketolase"/>
</dbReference>
<dbReference type="FunFam" id="3.40.50.970:FF:000129">
    <property type="entry name" value="Transketolase"/>
    <property type="match status" value="1"/>
</dbReference>
<dbReference type="SUPFAM" id="SSF52922">
    <property type="entry name" value="TK C-terminal domain-like"/>
    <property type="match status" value="1"/>
</dbReference>
<dbReference type="Pfam" id="PF02779">
    <property type="entry name" value="Transket_pyr"/>
    <property type="match status" value="1"/>
</dbReference>
<accession>A0A212JAP5</accession>
<dbReference type="CDD" id="cd07033">
    <property type="entry name" value="TPP_PYR_DXS_TK_like"/>
    <property type="match status" value="1"/>
</dbReference>
<dbReference type="GO" id="GO:0004802">
    <property type="term" value="F:transketolase activity"/>
    <property type="evidence" value="ECO:0007669"/>
    <property type="project" value="UniProtKB-EC"/>
</dbReference>
<evidence type="ECO:0000313" key="5">
    <source>
        <dbReference type="EMBL" id="SBV96502.1"/>
    </source>
</evidence>
<dbReference type="InterPro" id="IPR005475">
    <property type="entry name" value="Transketolase-like_Pyr-bd"/>
</dbReference>
<dbReference type="Gene3D" id="3.40.50.970">
    <property type="match status" value="1"/>
</dbReference>
<dbReference type="SUPFAM" id="SSF52518">
    <property type="entry name" value="Thiamin diphosphate-binding fold (THDP-binding)"/>
    <property type="match status" value="1"/>
</dbReference>
<comment type="similarity">
    <text evidence="2">Belongs to the transketolase family.</text>
</comment>
<dbReference type="EMBL" id="FLUN01000001">
    <property type="protein sequence ID" value="SBV96502.1"/>
    <property type="molecule type" value="Genomic_DNA"/>
</dbReference>
<feature type="domain" description="Transketolase-like pyrimidine-binding" evidence="4">
    <location>
        <begin position="5"/>
        <end position="170"/>
    </location>
</feature>
<dbReference type="PANTHER" id="PTHR43825:SF1">
    <property type="entry name" value="TRANSKETOLASE-LIKE PYRIMIDINE-BINDING DOMAIN-CONTAINING PROTEIN"/>
    <property type="match status" value="1"/>
</dbReference>
<proteinExistence type="inferred from homology"/>
<dbReference type="EC" id="2.2.1.1" evidence="5"/>
<dbReference type="InterPro" id="IPR029061">
    <property type="entry name" value="THDP-binding"/>
</dbReference>
<dbReference type="PANTHER" id="PTHR43825">
    <property type="entry name" value="PYRUVATE DEHYDROGENASE E1 COMPONENT"/>
    <property type="match status" value="1"/>
</dbReference>
<comment type="cofactor">
    <cofactor evidence="1">
        <name>thiamine diphosphate</name>
        <dbReference type="ChEBI" id="CHEBI:58937"/>
    </cofactor>
</comment>
<protein>
    <submittedName>
        <fullName evidence="5">Putative transketolase C-terminal section</fullName>
        <ecNumber evidence="5">2.2.1.1</ecNumber>
    </submittedName>
</protein>
<dbReference type="SMART" id="SM00861">
    <property type="entry name" value="Transket_pyr"/>
    <property type="match status" value="1"/>
</dbReference>
<dbReference type="AlphaFoldDB" id="A0A212JAP5"/>
<keyword evidence="5" id="KW-0808">Transferase</keyword>
<name>A0A212JAP5_9FIRM</name>
<evidence type="ECO:0000256" key="2">
    <source>
        <dbReference type="ARBA" id="ARBA00007131"/>
    </source>
</evidence>
<reference evidence="5" key="1">
    <citation type="submission" date="2016-04" db="EMBL/GenBank/DDBJ databases">
        <authorList>
            <person name="Evans L.H."/>
            <person name="Alamgir A."/>
            <person name="Owens N."/>
            <person name="Weber N.D."/>
            <person name="Virtaneva K."/>
            <person name="Barbian K."/>
            <person name="Babar A."/>
            <person name="Rosenke K."/>
        </authorList>
    </citation>
    <scope>NUCLEOTIDE SEQUENCE</scope>
    <source>
        <strain evidence="5">86</strain>
    </source>
</reference>
<dbReference type="Pfam" id="PF02780">
    <property type="entry name" value="Transketolase_C"/>
    <property type="match status" value="1"/>
</dbReference>
<keyword evidence="3" id="KW-0786">Thiamine pyrophosphate</keyword>
<evidence type="ECO:0000259" key="4">
    <source>
        <dbReference type="SMART" id="SM00861"/>
    </source>
</evidence>
<dbReference type="InterPro" id="IPR033248">
    <property type="entry name" value="Transketolase_C"/>
</dbReference>
<dbReference type="Gene3D" id="3.40.50.920">
    <property type="match status" value="1"/>
</dbReference>
<gene>
    <name evidence="5" type="ORF">KL86CLO1_10786</name>
</gene>
<organism evidence="5">
    <name type="scientific">uncultured Eubacteriales bacterium</name>
    <dbReference type="NCBI Taxonomy" id="172733"/>
    <lineage>
        <taxon>Bacteria</taxon>
        <taxon>Bacillati</taxon>
        <taxon>Bacillota</taxon>
        <taxon>Clostridia</taxon>
        <taxon>Eubacteriales</taxon>
        <taxon>environmental samples</taxon>
    </lineage>
</organism>
<sequence>MSESIATRAAYGQAIVELAKTDKDLVVLDADLSGATMTKDFSKVYPERFFNMGIAECNMMGVSAGLATVGKKPFANTFAMFAAGRAYEQVRNSIAYPHLNVKVVGSHGGLSVGEDGATHQCIEDLALMRDIPGMLVCCPCDGAEMRLATAALLNYDGPAYLRLGRMAVDTVTEGVPGYKFELGKGAVLRNGSDATVIACGLMVQEALKAAETLAGEGVDLRVIDMHTIKPLDEALVRTAAAETGCIVTSEEHSIVGGLGAAVCEYLSGAFPVPVVRHGVNDEFGRSGSAKKVLAAYGLTADVLCEKVRQAIALKNG</sequence>
<evidence type="ECO:0000256" key="3">
    <source>
        <dbReference type="ARBA" id="ARBA00023052"/>
    </source>
</evidence>